<organism evidence="1 2">
    <name type="scientific">Gemmobacter aquaticus</name>
    <dbReference type="NCBI Taxonomy" id="490185"/>
    <lineage>
        <taxon>Bacteria</taxon>
        <taxon>Pseudomonadati</taxon>
        <taxon>Pseudomonadota</taxon>
        <taxon>Alphaproteobacteria</taxon>
        <taxon>Rhodobacterales</taxon>
        <taxon>Paracoccaceae</taxon>
        <taxon>Gemmobacter</taxon>
    </lineage>
</organism>
<keyword evidence="2" id="KW-1185">Reference proteome</keyword>
<name>A0A917YMI1_9RHOB</name>
<accession>A0A917YMI1</accession>
<reference evidence="1 2" key="1">
    <citation type="journal article" date="2014" name="Int. J. Syst. Evol. Microbiol.">
        <title>Complete genome sequence of Corynebacterium casei LMG S-19264T (=DSM 44701T), isolated from a smear-ripened cheese.</title>
        <authorList>
            <consortium name="US DOE Joint Genome Institute (JGI-PGF)"/>
            <person name="Walter F."/>
            <person name="Albersmeier A."/>
            <person name="Kalinowski J."/>
            <person name="Ruckert C."/>
        </authorList>
    </citation>
    <scope>NUCLEOTIDE SEQUENCE [LARGE SCALE GENOMIC DNA]</scope>
    <source>
        <strain evidence="1 2">CGMCC 1.7029</strain>
    </source>
</reference>
<dbReference type="Proteomes" id="UP000598196">
    <property type="component" value="Unassembled WGS sequence"/>
</dbReference>
<dbReference type="EMBL" id="BMLP01000013">
    <property type="protein sequence ID" value="GGO38587.1"/>
    <property type="molecule type" value="Genomic_DNA"/>
</dbReference>
<dbReference type="AlphaFoldDB" id="A0A917YMI1"/>
<gene>
    <name evidence="1" type="ORF">GCM10010991_36090</name>
</gene>
<proteinExistence type="predicted"/>
<comment type="caution">
    <text evidence="1">The sequence shown here is derived from an EMBL/GenBank/DDBJ whole genome shotgun (WGS) entry which is preliminary data.</text>
</comment>
<protein>
    <submittedName>
        <fullName evidence="1">Uncharacterized protein</fullName>
    </submittedName>
</protein>
<evidence type="ECO:0000313" key="2">
    <source>
        <dbReference type="Proteomes" id="UP000598196"/>
    </source>
</evidence>
<evidence type="ECO:0000313" key="1">
    <source>
        <dbReference type="EMBL" id="GGO38587.1"/>
    </source>
</evidence>
<sequence length="104" mass="10991">MLRNPGLDRCSLREGTVPPRLQLSGHQPVRRIGGIVLPECPIGMVAGSLEIAHQGFANLISAAGSLRLGLRGGSDSSGFDHPQQCLLDSIIDTQAAVGTRTSYR</sequence>